<sequence length="62" mass="7149">MKNHDIMLKISKALNNCDSCEKRRYNGSRNPDTVCGGCANYKELRSLAIQLEHGKGNRRRRK</sequence>
<dbReference type="AlphaFoldDB" id="A0A8J2ZXQ5"/>
<name>A0A8J2ZXQ5_9BACL</name>
<dbReference type="EMBL" id="BMFV01000018">
    <property type="protein sequence ID" value="GGH83614.1"/>
    <property type="molecule type" value="Genomic_DNA"/>
</dbReference>
<dbReference type="RefSeq" id="WP_188497681.1">
    <property type="nucleotide sequence ID" value="NZ_BMFV01000018.1"/>
</dbReference>
<keyword evidence="2" id="KW-1185">Reference proteome</keyword>
<gene>
    <name evidence="1" type="ORF">GCM10007096_24770</name>
</gene>
<reference evidence="1" key="2">
    <citation type="submission" date="2020-09" db="EMBL/GenBank/DDBJ databases">
        <authorList>
            <person name="Sun Q."/>
            <person name="Zhou Y."/>
        </authorList>
    </citation>
    <scope>NUCLEOTIDE SEQUENCE</scope>
    <source>
        <strain evidence="1">CGMCC 1.12777</strain>
    </source>
</reference>
<evidence type="ECO:0000313" key="1">
    <source>
        <dbReference type="EMBL" id="GGH83614.1"/>
    </source>
</evidence>
<protein>
    <submittedName>
        <fullName evidence="1">Uncharacterized protein</fullName>
    </submittedName>
</protein>
<evidence type="ECO:0000313" key="2">
    <source>
        <dbReference type="Proteomes" id="UP000656813"/>
    </source>
</evidence>
<comment type="caution">
    <text evidence="1">The sequence shown here is derived from an EMBL/GenBank/DDBJ whole genome shotgun (WGS) entry which is preliminary data.</text>
</comment>
<reference evidence="1" key="1">
    <citation type="journal article" date="2014" name="Int. J. Syst. Evol. Microbiol.">
        <title>Complete genome sequence of Corynebacterium casei LMG S-19264T (=DSM 44701T), isolated from a smear-ripened cheese.</title>
        <authorList>
            <consortium name="US DOE Joint Genome Institute (JGI-PGF)"/>
            <person name="Walter F."/>
            <person name="Albersmeier A."/>
            <person name="Kalinowski J."/>
            <person name="Ruckert C."/>
        </authorList>
    </citation>
    <scope>NUCLEOTIDE SEQUENCE</scope>
    <source>
        <strain evidence="1">CGMCC 1.12777</strain>
    </source>
</reference>
<organism evidence="1 2">
    <name type="scientific">Pullulanibacillus pueri</name>
    <dbReference type="NCBI Taxonomy" id="1437324"/>
    <lineage>
        <taxon>Bacteria</taxon>
        <taxon>Bacillati</taxon>
        <taxon>Bacillota</taxon>
        <taxon>Bacilli</taxon>
        <taxon>Bacillales</taxon>
        <taxon>Sporolactobacillaceae</taxon>
        <taxon>Pullulanibacillus</taxon>
    </lineage>
</organism>
<dbReference type="Proteomes" id="UP000656813">
    <property type="component" value="Unassembled WGS sequence"/>
</dbReference>
<proteinExistence type="predicted"/>
<accession>A0A8J2ZXQ5</accession>